<gene>
    <name evidence="2" type="ORF">K2173_015229</name>
</gene>
<dbReference type="EMBL" id="JAIWQS010000007">
    <property type="protein sequence ID" value="KAJ8760562.1"/>
    <property type="molecule type" value="Genomic_DNA"/>
</dbReference>
<evidence type="ECO:0008006" key="4">
    <source>
        <dbReference type="Google" id="ProtNLM"/>
    </source>
</evidence>
<dbReference type="PANTHER" id="PTHR36407:SF1">
    <property type="entry name" value="MEDIATOR-ASSOCIATED PROTEIN 2"/>
    <property type="match status" value="1"/>
</dbReference>
<sequence length="247" mass="27505">MDKGEGEGYKPEAAFEEDTREQLFDLSLTNSTELWLIQWPFNEVSFGSSYFVRFYLVVILQSYLYFQVPDFNGKEISLNLHHDGCLGSFEASVGKTYDVVSSAVQEPDATVFVSSSSKTKIVGKISRRVSLVHYPDPEELEKQQTEKKSKRLFHKSGGSSLVNSSYHSVTPTQSTKLRSSNLSRGATLSHSSRHKSSLSEAGDDSAALKRRRIHKHNASTDRSTLDSGRGQSIYTISGLSDIHAEEN</sequence>
<dbReference type="AlphaFoldDB" id="A0AAV8T1L4"/>
<reference evidence="2 3" key="1">
    <citation type="submission" date="2021-09" db="EMBL/GenBank/DDBJ databases">
        <title>Genomic insights and catalytic innovation underlie evolution of tropane alkaloids biosynthesis.</title>
        <authorList>
            <person name="Wang Y.-J."/>
            <person name="Tian T."/>
            <person name="Huang J.-P."/>
            <person name="Huang S.-X."/>
        </authorList>
    </citation>
    <scope>NUCLEOTIDE SEQUENCE [LARGE SCALE GENOMIC DNA]</scope>
    <source>
        <strain evidence="2">KIB-2018</strain>
        <tissue evidence="2">Leaf</tissue>
    </source>
</reference>
<organism evidence="2 3">
    <name type="scientific">Erythroxylum novogranatense</name>
    <dbReference type="NCBI Taxonomy" id="1862640"/>
    <lineage>
        <taxon>Eukaryota</taxon>
        <taxon>Viridiplantae</taxon>
        <taxon>Streptophyta</taxon>
        <taxon>Embryophyta</taxon>
        <taxon>Tracheophyta</taxon>
        <taxon>Spermatophyta</taxon>
        <taxon>Magnoliopsida</taxon>
        <taxon>eudicotyledons</taxon>
        <taxon>Gunneridae</taxon>
        <taxon>Pentapetalae</taxon>
        <taxon>rosids</taxon>
        <taxon>fabids</taxon>
        <taxon>Malpighiales</taxon>
        <taxon>Erythroxylaceae</taxon>
        <taxon>Erythroxylum</taxon>
    </lineage>
</organism>
<dbReference type="PANTHER" id="PTHR36407">
    <property type="entry name" value="MEDIATOR-ASSOCIATED PROTEIN 2"/>
    <property type="match status" value="1"/>
</dbReference>
<feature type="compositionally biased region" description="Basic residues" evidence="1">
    <location>
        <begin position="208"/>
        <end position="217"/>
    </location>
</feature>
<feature type="compositionally biased region" description="Polar residues" evidence="1">
    <location>
        <begin position="157"/>
        <end position="186"/>
    </location>
</feature>
<protein>
    <recommendedName>
        <fullName evidence="4">Mediator-associated protein 2</fullName>
    </recommendedName>
</protein>
<evidence type="ECO:0000313" key="2">
    <source>
        <dbReference type="EMBL" id="KAJ8760562.1"/>
    </source>
</evidence>
<dbReference type="Proteomes" id="UP001159364">
    <property type="component" value="Linkage Group LG07"/>
</dbReference>
<feature type="region of interest" description="Disordered" evidence="1">
    <location>
        <begin position="136"/>
        <end position="232"/>
    </location>
</feature>
<dbReference type="InterPro" id="IPR038823">
    <property type="entry name" value="MED2_plant"/>
</dbReference>
<comment type="caution">
    <text evidence="2">The sequence shown here is derived from an EMBL/GenBank/DDBJ whole genome shotgun (WGS) entry which is preliminary data.</text>
</comment>
<evidence type="ECO:0000256" key="1">
    <source>
        <dbReference type="SAM" id="MobiDB-lite"/>
    </source>
</evidence>
<feature type="compositionally biased region" description="Polar residues" evidence="1">
    <location>
        <begin position="220"/>
        <end position="232"/>
    </location>
</feature>
<accession>A0AAV8T1L4</accession>
<proteinExistence type="predicted"/>
<evidence type="ECO:0000313" key="3">
    <source>
        <dbReference type="Proteomes" id="UP001159364"/>
    </source>
</evidence>
<name>A0AAV8T1L4_9ROSI</name>
<keyword evidence="3" id="KW-1185">Reference proteome</keyword>